<organism evidence="3 4">
    <name type="scientific">Folsomia candida</name>
    <name type="common">Springtail</name>
    <dbReference type="NCBI Taxonomy" id="158441"/>
    <lineage>
        <taxon>Eukaryota</taxon>
        <taxon>Metazoa</taxon>
        <taxon>Ecdysozoa</taxon>
        <taxon>Arthropoda</taxon>
        <taxon>Hexapoda</taxon>
        <taxon>Collembola</taxon>
        <taxon>Entomobryomorpha</taxon>
        <taxon>Isotomoidea</taxon>
        <taxon>Isotomidae</taxon>
        <taxon>Proisotominae</taxon>
        <taxon>Folsomia</taxon>
    </lineage>
</organism>
<sequence length="269" mass="30494">MTYPRTRWSLVVYEKEVSDMEKNKLQTSKVTKESVESTRRMLQLVNECEDAGVNTLRMLHTQGEALKRTEGALEDIDADLRDGEKTLKRISFMNKVPLIFLPLYLMLKGEPPPSPLPRMEDQSQRDVQPKNQNQRKPAKQGSSKSMWRSSKGNISLPLEDLPSKHGGLLDKKNDNTDRFFMRITGDEEEDEIESNLNVVSKHLTELKEHAKLMGSTVSTQNYQLDVIHTKAENNESKMIGVSQKTRKLLGDSSDSSISSSPNCLRCVIS</sequence>
<dbReference type="Proteomes" id="UP000198287">
    <property type="component" value="Unassembled WGS sequence"/>
</dbReference>
<dbReference type="InterPro" id="IPR000727">
    <property type="entry name" value="T_SNARE_dom"/>
</dbReference>
<dbReference type="PROSITE" id="PS50192">
    <property type="entry name" value="T_SNARE"/>
    <property type="match status" value="2"/>
</dbReference>
<dbReference type="GO" id="GO:0031629">
    <property type="term" value="P:synaptic vesicle fusion to presynaptic active zone membrane"/>
    <property type="evidence" value="ECO:0007669"/>
    <property type="project" value="TreeGrafter"/>
</dbReference>
<dbReference type="GO" id="GO:0019905">
    <property type="term" value="F:syntaxin binding"/>
    <property type="evidence" value="ECO:0007669"/>
    <property type="project" value="TreeGrafter"/>
</dbReference>
<evidence type="ECO:0000313" key="4">
    <source>
        <dbReference type="Proteomes" id="UP000198287"/>
    </source>
</evidence>
<dbReference type="PANTHER" id="PTHR19305">
    <property type="entry name" value="SYNAPTOSOMAL ASSOCIATED PROTEIN"/>
    <property type="match status" value="1"/>
</dbReference>
<gene>
    <name evidence="3" type="ORF">Fcan01_05916</name>
</gene>
<feature type="compositionally biased region" description="Polar residues" evidence="1">
    <location>
        <begin position="129"/>
        <end position="153"/>
    </location>
</feature>
<dbReference type="EMBL" id="LNIX01000002">
    <property type="protein sequence ID" value="OXA59275.1"/>
    <property type="molecule type" value="Genomic_DNA"/>
</dbReference>
<dbReference type="PANTHER" id="PTHR19305:SF14">
    <property type="entry name" value="SYNAPTOSOMAL-ASSOCIATED PROTEIN-RELATED"/>
    <property type="match status" value="1"/>
</dbReference>
<dbReference type="GO" id="GO:0031201">
    <property type="term" value="C:SNARE complex"/>
    <property type="evidence" value="ECO:0007669"/>
    <property type="project" value="TreeGrafter"/>
</dbReference>
<feature type="region of interest" description="Disordered" evidence="1">
    <location>
        <begin position="112"/>
        <end position="173"/>
    </location>
</feature>
<reference evidence="3 4" key="1">
    <citation type="submission" date="2015-12" db="EMBL/GenBank/DDBJ databases">
        <title>The genome of Folsomia candida.</title>
        <authorList>
            <person name="Faddeeva A."/>
            <person name="Derks M.F."/>
            <person name="Anvar Y."/>
            <person name="Smit S."/>
            <person name="Van Straalen N."/>
            <person name="Roelofs D."/>
        </authorList>
    </citation>
    <scope>NUCLEOTIDE SEQUENCE [LARGE SCALE GENOMIC DNA]</scope>
    <source>
        <strain evidence="3 4">VU population</strain>
        <tissue evidence="3">Whole body</tissue>
    </source>
</reference>
<evidence type="ECO:0000256" key="1">
    <source>
        <dbReference type="SAM" id="MobiDB-lite"/>
    </source>
</evidence>
<dbReference type="GO" id="GO:0098793">
    <property type="term" value="C:presynapse"/>
    <property type="evidence" value="ECO:0007669"/>
    <property type="project" value="GOC"/>
</dbReference>
<evidence type="ECO:0000259" key="2">
    <source>
        <dbReference type="PROSITE" id="PS50192"/>
    </source>
</evidence>
<evidence type="ECO:0000313" key="3">
    <source>
        <dbReference type="EMBL" id="OXA59275.1"/>
    </source>
</evidence>
<dbReference type="OMA" id="NECEDAG"/>
<dbReference type="GO" id="GO:0005484">
    <property type="term" value="F:SNAP receptor activity"/>
    <property type="evidence" value="ECO:0007669"/>
    <property type="project" value="TreeGrafter"/>
</dbReference>
<feature type="domain" description="T-SNARE coiled-coil homology" evidence="2">
    <location>
        <begin position="186"/>
        <end position="248"/>
    </location>
</feature>
<dbReference type="GO" id="GO:0005886">
    <property type="term" value="C:plasma membrane"/>
    <property type="evidence" value="ECO:0007669"/>
    <property type="project" value="TreeGrafter"/>
</dbReference>
<dbReference type="CDD" id="cd15889">
    <property type="entry name" value="SNARE_SNAP25N_23N"/>
    <property type="match status" value="1"/>
</dbReference>
<dbReference type="OrthoDB" id="19261at2759"/>
<proteinExistence type="predicted"/>
<dbReference type="Gene3D" id="1.20.5.110">
    <property type="match status" value="2"/>
</dbReference>
<dbReference type="SUPFAM" id="SSF58038">
    <property type="entry name" value="SNARE fusion complex"/>
    <property type="match status" value="2"/>
</dbReference>
<name>A0A226ENP0_FOLCA</name>
<protein>
    <submittedName>
        <fullName evidence="3">Synaptosomal-associated protein 25-A</fullName>
    </submittedName>
</protein>
<feature type="compositionally biased region" description="Basic and acidic residues" evidence="1">
    <location>
        <begin position="118"/>
        <end position="128"/>
    </location>
</feature>
<dbReference type="STRING" id="158441.A0A226ENP0"/>
<comment type="caution">
    <text evidence="3">The sequence shown here is derived from an EMBL/GenBank/DDBJ whole genome shotgun (WGS) entry which is preliminary data.</text>
</comment>
<dbReference type="GO" id="GO:0016082">
    <property type="term" value="P:synaptic vesicle priming"/>
    <property type="evidence" value="ECO:0007669"/>
    <property type="project" value="TreeGrafter"/>
</dbReference>
<feature type="compositionally biased region" description="Basic and acidic residues" evidence="1">
    <location>
        <begin position="161"/>
        <end position="173"/>
    </location>
</feature>
<dbReference type="SMART" id="SM00397">
    <property type="entry name" value="t_SNARE"/>
    <property type="match status" value="2"/>
</dbReference>
<accession>A0A226ENP0</accession>
<keyword evidence="4" id="KW-1185">Reference proteome</keyword>
<feature type="domain" description="T-SNARE coiled-coil homology" evidence="2">
    <location>
        <begin position="28"/>
        <end position="90"/>
    </location>
</feature>
<dbReference type="AlphaFoldDB" id="A0A226ENP0"/>